<dbReference type="PROSITE" id="PS51857">
    <property type="entry name" value="CSD_2"/>
    <property type="match status" value="1"/>
</dbReference>
<accession>A0AAU7LPF3</accession>
<feature type="domain" description="CSD" evidence="2">
    <location>
        <begin position="111"/>
        <end position="175"/>
    </location>
</feature>
<organism evidence="3">
    <name type="scientific">Polaromonas hydrogenivorans</name>
    <dbReference type="NCBI Taxonomy" id="335476"/>
    <lineage>
        <taxon>Bacteria</taxon>
        <taxon>Pseudomonadati</taxon>
        <taxon>Pseudomonadota</taxon>
        <taxon>Betaproteobacteria</taxon>
        <taxon>Burkholderiales</taxon>
        <taxon>Comamonadaceae</taxon>
        <taxon>Polaromonas</taxon>
    </lineage>
</organism>
<name>A0AAU7LPF3_9BURK</name>
<dbReference type="EMBL" id="CP157675">
    <property type="protein sequence ID" value="XBP69552.1"/>
    <property type="molecule type" value="Genomic_DNA"/>
</dbReference>
<evidence type="ECO:0000313" key="3">
    <source>
        <dbReference type="EMBL" id="XBP69552.1"/>
    </source>
</evidence>
<keyword evidence="1" id="KW-0175">Coiled coil</keyword>
<dbReference type="RefSeq" id="WP_349278249.1">
    <property type="nucleotide sequence ID" value="NZ_CBCSCU010000006.1"/>
</dbReference>
<reference evidence="3" key="1">
    <citation type="submission" date="2024-05" db="EMBL/GenBank/DDBJ databases">
        <authorList>
            <person name="Bunk B."/>
            <person name="Swiderski J."/>
            <person name="Sproer C."/>
            <person name="Thiel V."/>
        </authorList>
    </citation>
    <scope>NUCLEOTIDE SEQUENCE</scope>
    <source>
        <strain evidence="3">DSM 17735</strain>
    </source>
</reference>
<dbReference type="InterPro" id="IPR012340">
    <property type="entry name" value="NA-bd_OB-fold"/>
</dbReference>
<dbReference type="Gene3D" id="3.30.160.100">
    <property type="entry name" value="Ribosome hibernation promotion factor-like"/>
    <property type="match status" value="1"/>
</dbReference>
<dbReference type="Pfam" id="PF02482">
    <property type="entry name" value="Ribosomal_S30AE"/>
    <property type="match status" value="1"/>
</dbReference>
<dbReference type="Gene3D" id="2.40.50.140">
    <property type="entry name" value="Nucleic acid-binding proteins"/>
    <property type="match status" value="1"/>
</dbReference>
<evidence type="ECO:0000259" key="2">
    <source>
        <dbReference type="PROSITE" id="PS51857"/>
    </source>
</evidence>
<dbReference type="InterPro" id="IPR002059">
    <property type="entry name" value="CSP_DNA-bd"/>
</dbReference>
<dbReference type="SUPFAM" id="SSF50249">
    <property type="entry name" value="Nucleic acid-binding proteins"/>
    <property type="match status" value="1"/>
</dbReference>
<dbReference type="AlphaFoldDB" id="A0AAU7LPF3"/>
<dbReference type="InterPro" id="IPR036567">
    <property type="entry name" value="RHF-like"/>
</dbReference>
<proteinExistence type="predicted"/>
<gene>
    <name evidence="3" type="ORF">ABLV49_16915</name>
</gene>
<protein>
    <submittedName>
        <fullName evidence="3">HPF/RaiA family ribosome-associated protein</fullName>
    </submittedName>
</protein>
<dbReference type="GO" id="GO:0003676">
    <property type="term" value="F:nucleic acid binding"/>
    <property type="evidence" value="ECO:0007669"/>
    <property type="project" value="InterPro"/>
</dbReference>
<dbReference type="SUPFAM" id="SSF69754">
    <property type="entry name" value="Ribosome binding protein Y (YfiA homologue)"/>
    <property type="match status" value="1"/>
</dbReference>
<evidence type="ECO:0000256" key="1">
    <source>
        <dbReference type="SAM" id="Coils"/>
    </source>
</evidence>
<dbReference type="Pfam" id="PF00313">
    <property type="entry name" value="CSD"/>
    <property type="match status" value="1"/>
</dbReference>
<feature type="coiled-coil region" evidence="1">
    <location>
        <begin position="80"/>
        <end position="107"/>
    </location>
</feature>
<dbReference type="CDD" id="cd00552">
    <property type="entry name" value="RaiA"/>
    <property type="match status" value="1"/>
</dbReference>
<sequence>MKLPLQLTFKGMDASAAVEEAAHRKVVHLERFYSGITSCRVVIELLQKHQHQGRPFGVRIDLTLPGHELVVNQVEHEDLYVALRDAFDDMTRQLEELARRQRGMQKEHPHALHGEVVRLDHDGGFGFISTPDGDEYYFNHDNLANTRFDQLRIGSPVQFIAQAGAHGPQAKRVSVGKHSFG</sequence>
<dbReference type="InterPro" id="IPR003489">
    <property type="entry name" value="RHF/RaiA"/>
</dbReference>